<accession>A0A7W3TBF2</accession>
<organism evidence="4 5">
    <name type="scientific">Streptomyces alkaliphilus</name>
    <dbReference type="NCBI Taxonomy" id="1472722"/>
    <lineage>
        <taxon>Bacteria</taxon>
        <taxon>Bacillati</taxon>
        <taxon>Actinomycetota</taxon>
        <taxon>Actinomycetes</taxon>
        <taxon>Kitasatosporales</taxon>
        <taxon>Streptomycetaceae</taxon>
        <taxon>Streptomyces</taxon>
    </lineage>
</organism>
<proteinExistence type="predicted"/>
<evidence type="ECO:0000256" key="2">
    <source>
        <dbReference type="SAM" id="MobiDB-lite"/>
    </source>
</evidence>
<dbReference type="Pfam" id="PF00275">
    <property type="entry name" value="EPSP_synthase"/>
    <property type="match status" value="2"/>
</dbReference>
<keyword evidence="1 4" id="KW-0808">Transferase</keyword>
<feature type="region of interest" description="Disordered" evidence="2">
    <location>
        <begin position="450"/>
        <end position="493"/>
    </location>
</feature>
<dbReference type="AlphaFoldDB" id="A0A7W3TBF2"/>
<gene>
    <name evidence="4" type="ORF">FNQ90_06615</name>
</gene>
<name>A0A7W3TBF2_9ACTN</name>
<keyword evidence="5" id="KW-1185">Reference proteome</keyword>
<protein>
    <submittedName>
        <fullName evidence="4">3-phosphoshikimate 1-carboxyvinyltransferase</fullName>
    </submittedName>
</protein>
<dbReference type="Gene3D" id="3.65.10.10">
    <property type="entry name" value="Enolpyruvate transferase domain"/>
    <property type="match status" value="2"/>
</dbReference>
<dbReference type="GO" id="GO:0003866">
    <property type="term" value="F:3-phosphoshikimate 1-carboxyvinyltransferase activity"/>
    <property type="evidence" value="ECO:0007669"/>
    <property type="project" value="TreeGrafter"/>
</dbReference>
<feature type="compositionally biased region" description="Low complexity" evidence="2">
    <location>
        <begin position="450"/>
        <end position="466"/>
    </location>
</feature>
<feature type="domain" description="Enolpyruvate transferase" evidence="3">
    <location>
        <begin position="17"/>
        <end position="212"/>
    </location>
</feature>
<feature type="region of interest" description="Disordered" evidence="2">
    <location>
        <begin position="405"/>
        <end position="433"/>
    </location>
</feature>
<dbReference type="InterPro" id="IPR013792">
    <property type="entry name" value="RNA3'P_cycl/enolpyr_Trfase_a/b"/>
</dbReference>
<dbReference type="PANTHER" id="PTHR21090">
    <property type="entry name" value="AROM/DEHYDROQUINATE SYNTHASE"/>
    <property type="match status" value="1"/>
</dbReference>
<sequence>MTDSTAGTVLRSAPPAPGAVDATVVVPGATSVTARALILAALAAEPGWLRRPPRTRDTLLIAEALRAMGIGVEETVSSATATAPDAGVPGDHGESWRIIPATPHGPADVDVTGAPGAARLLLPFAALAEGEVRLTGTPDPASGSPAGTVAALRALGARVDDGGRGAFPLSVHGTGPLNGGTVALDVAADPRTAGALLLCGARCNRGVEIRHVPSDPAATRPGDPGDPGALPDRLPHLGAVVASLRAAGARVDAPESGGRPGVWRVAPGALLGRDVVIEPDPVAALPFLSAAMVTGGRVTVPDWPARIGRPTDALPDVLTALGARCSVDDHGLTVVGAGPLRGVELDLRGPAAAATGSGAGWVAGVIALAALAEGDSVLRVRRADVPDTVIGDLLALGADITEAPDAPAAAGTPGTVLRVRPRPLRGAPPRSAGPRRAAVAALLALASATPGASRTTGPAIDVADPGAGDGAPDGDTTGYDPSDDGGGGTAEFRSRWRAMLAGRLPAAAPRNRD</sequence>
<dbReference type="InterPro" id="IPR001986">
    <property type="entry name" value="Enolpyruvate_Tfrase_dom"/>
</dbReference>
<comment type="caution">
    <text evidence="4">The sequence shown here is derived from an EMBL/GenBank/DDBJ whole genome shotgun (WGS) entry which is preliminary data.</text>
</comment>
<dbReference type="EMBL" id="VKHT01000122">
    <property type="protein sequence ID" value="MBB0243786.1"/>
    <property type="molecule type" value="Genomic_DNA"/>
</dbReference>
<evidence type="ECO:0000256" key="1">
    <source>
        <dbReference type="ARBA" id="ARBA00022679"/>
    </source>
</evidence>
<reference evidence="5" key="1">
    <citation type="submission" date="2019-10" db="EMBL/GenBank/DDBJ databases">
        <title>Streptomyces sp. nov., a novel actinobacterium isolated from alkaline environment.</title>
        <authorList>
            <person name="Golinska P."/>
        </authorList>
    </citation>
    <scope>NUCLEOTIDE SEQUENCE [LARGE SCALE GENOMIC DNA]</scope>
    <source>
        <strain evidence="5">DSM 42118</strain>
    </source>
</reference>
<feature type="domain" description="Enolpyruvate transferase" evidence="3">
    <location>
        <begin position="240"/>
        <end position="444"/>
    </location>
</feature>
<dbReference type="SUPFAM" id="SSF55205">
    <property type="entry name" value="EPT/RTPC-like"/>
    <property type="match status" value="1"/>
</dbReference>
<dbReference type="PANTHER" id="PTHR21090:SF5">
    <property type="entry name" value="PENTAFUNCTIONAL AROM POLYPEPTIDE"/>
    <property type="match status" value="1"/>
</dbReference>
<evidence type="ECO:0000259" key="3">
    <source>
        <dbReference type="Pfam" id="PF00275"/>
    </source>
</evidence>
<evidence type="ECO:0000313" key="5">
    <source>
        <dbReference type="Proteomes" id="UP000538929"/>
    </source>
</evidence>
<dbReference type="GO" id="GO:0009423">
    <property type="term" value="P:chorismate biosynthetic process"/>
    <property type="evidence" value="ECO:0007669"/>
    <property type="project" value="TreeGrafter"/>
</dbReference>
<dbReference type="RefSeq" id="WP_182605410.1">
    <property type="nucleotide sequence ID" value="NZ_VKHT01000122.1"/>
</dbReference>
<evidence type="ECO:0000313" key="4">
    <source>
        <dbReference type="EMBL" id="MBB0243786.1"/>
    </source>
</evidence>
<dbReference type="Proteomes" id="UP000538929">
    <property type="component" value="Unassembled WGS sequence"/>
</dbReference>
<dbReference type="InterPro" id="IPR036968">
    <property type="entry name" value="Enolpyruvate_Tfrase_sf"/>
</dbReference>